<gene>
    <name evidence="9 11" type="primary">surE</name>
    <name evidence="11" type="ORF">EP073_05745</name>
</gene>
<dbReference type="NCBIfam" id="NF001490">
    <property type="entry name" value="PRK00346.1-4"/>
    <property type="match status" value="1"/>
</dbReference>
<comment type="function">
    <text evidence="9">Nucleotidase that shows phosphatase activity on nucleoside 5'-monophosphates.</text>
</comment>
<keyword evidence="12" id="KW-1185">Reference proteome</keyword>
<organism evidence="11 12">
    <name type="scientific">Geovibrio thiophilus</name>
    <dbReference type="NCBI Taxonomy" id="139438"/>
    <lineage>
        <taxon>Bacteria</taxon>
        <taxon>Pseudomonadati</taxon>
        <taxon>Deferribacterota</taxon>
        <taxon>Deferribacteres</taxon>
        <taxon>Deferribacterales</taxon>
        <taxon>Geovibrionaceae</taxon>
        <taxon>Geovibrio</taxon>
    </lineage>
</organism>
<feature type="domain" description="Survival protein SurE-like phosphatase/nucleotidase" evidence="10">
    <location>
        <begin position="3"/>
        <end position="185"/>
    </location>
</feature>
<keyword evidence="8 9" id="KW-0378">Hydrolase</keyword>
<feature type="binding site" evidence="9">
    <location>
        <position position="8"/>
    </location>
    <ligand>
        <name>a divalent metal cation</name>
        <dbReference type="ChEBI" id="CHEBI:60240"/>
    </ligand>
</feature>
<feature type="binding site" evidence="9">
    <location>
        <position position="39"/>
    </location>
    <ligand>
        <name>a divalent metal cation</name>
        <dbReference type="ChEBI" id="CHEBI:60240"/>
    </ligand>
</feature>
<dbReference type="GO" id="GO:0000166">
    <property type="term" value="F:nucleotide binding"/>
    <property type="evidence" value="ECO:0007669"/>
    <property type="project" value="UniProtKB-KW"/>
</dbReference>
<dbReference type="PANTHER" id="PTHR30457:SF12">
    <property type="entry name" value="5'_3'-NUCLEOTIDASE SURE"/>
    <property type="match status" value="1"/>
</dbReference>
<evidence type="ECO:0000313" key="12">
    <source>
        <dbReference type="Proteomes" id="UP000287502"/>
    </source>
</evidence>
<evidence type="ECO:0000256" key="9">
    <source>
        <dbReference type="HAMAP-Rule" id="MF_00060"/>
    </source>
</evidence>
<evidence type="ECO:0000256" key="2">
    <source>
        <dbReference type="ARBA" id="ARBA00001946"/>
    </source>
</evidence>
<dbReference type="GO" id="GO:0008253">
    <property type="term" value="F:5'-nucleotidase activity"/>
    <property type="evidence" value="ECO:0007669"/>
    <property type="project" value="UniProtKB-UniRule"/>
</dbReference>
<dbReference type="EC" id="3.1.3.5" evidence="9"/>
<dbReference type="NCBIfam" id="NF001492">
    <property type="entry name" value="PRK00346.2-2"/>
    <property type="match status" value="1"/>
</dbReference>
<protein>
    <recommendedName>
        <fullName evidence="9">5'-nucleotidase SurE</fullName>
        <ecNumber evidence="9">3.1.3.5</ecNumber>
    </recommendedName>
    <alternativeName>
        <fullName evidence="9">Nucleoside 5'-monophosphate phosphohydrolase</fullName>
    </alternativeName>
</protein>
<keyword evidence="6 9" id="KW-0479">Metal-binding</keyword>
<dbReference type="GO" id="GO:0005737">
    <property type="term" value="C:cytoplasm"/>
    <property type="evidence" value="ECO:0007669"/>
    <property type="project" value="UniProtKB-SubCell"/>
</dbReference>
<comment type="cofactor">
    <cofactor evidence="9">
        <name>a divalent metal cation</name>
        <dbReference type="ChEBI" id="CHEBI:60240"/>
    </cofactor>
    <text evidence="9">Binds 1 divalent metal cation per subunit.</text>
</comment>
<name>A0A3R5XX83_9BACT</name>
<feature type="binding site" evidence="9">
    <location>
        <position position="95"/>
    </location>
    <ligand>
        <name>a divalent metal cation</name>
        <dbReference type="ChEBI" id="CHEBI:60240"/>
    </ligand>
</feature>
<dbReference type="NCBIfam" id="TIGR00087">
    <property type="entry name" value="surE"/>
    <property type="match status" value="1"/>
</dbReference>
<comment type="similarity">
    <text evidence="4 9">Belongs to the SurE nucleotidase family.</text>
</comment>
<dbReference type="OrthoDB" id="9780815at2"/>
<evidence type="ECO:0000256" key="1">
    <source>
        <dbReference type="ARBA" id="ARBA00000815"/>
    </source>
</evidence>
<dbReference type="KEGG" id="gtl:EP073_05745"/>
<dbReference type="InterPro" id="IPR002828">
    <property type="entry name" value="SurE-like_Pase/nucleotidase"/>
</dbReference>
<dbReference type="SUPFAM" id="SSF64167">
    <property type="entry name" value="SurE-like"/>
    <property type="match status" value="1"/>
</dbReference>
<feature type="binding site" evidence="9">
    <location>
        <position position="9"/>
    </location>
    <ligand>
        <name>a divalent metal cation</name>
        <dbReference type="ChEBI" id="CHEBI:60240"/>
    </ligand>
</feature>
<dbReference type="PANTHER" id="PTHR30457">
    <property type="entry name" value="5'-NUCLEOTIDASE SURE"/>
    <property type="match status" value="1"/>
</dbReference>
<comment type="catalytic activity">
    <reaction evidence="1 9">
        <text>a ribonucleoside 5'-phosphate + H2O = a ribonucleoside + phosphate</text>
        <dbReference type="Rhea" id="RHEA:12484"/>
        <dbReference type="ChEBI" id="CHEBI:15377"/>
        <dbReference type="ChEBI" id="CHEBI:18254"/>
        <dbReference type="ChEBI" id="CHEBI:43474"/>
        <dbReference type="ChEBI" id="CHEBI:58043"/>
        <dbReference type="EC" id="3.1.3.5"/>
    </reaction>
</comment>
<dbReference type="HAMAP" id="MF_00060">
    <property type="entry name" value="SurE"/>
    <property type="match status" value="1"/>
</dbReference>
<comment type="subcellular location">
    <subcellularLocation>
        <location evidence="3 9">Cytoplasm</location>
    </subcellularLocation>
</comment>
<keyword evidence="5 9" id="KW-0963">Cytoplasm</keyword>
<accession>A0A3R5XX83</accession>
<keyword evidence="7 9" id="KW-0547">Nucleotide-binding</keyword>
<evidence type="ECO:0000259" key="10">
    <source>
        <dbReference type="Pfam" id="PF01975"/>
    </source>
</evidence>
<evidence type="ECO:0000256" key="8">
    <source>
        <dbReference type="ARBA" id="ARBA00022801"/>
    </source>
</evidence>
<evidence type="ECO:0000256" key="4">
    <source>
        <dbReference type="ARBA" id="ARBA00011062"/>
    </source>
</evidence>
<reference evidence="11 12" key="1">
    <citation type="submission" date="2019-01" db="EMBL/GenBank/DDBJ databases">
        <title>Geovibrio thiophilus DSM 11263, complete genome.</title>
        <authorList>
            <person name="Spring S."/>
            <person name="Bunk B."/>
            <person name="Sproer C."/>
        </authorList>
    </citation>
    <scope>NUCLEOTIDE SEQUENCE [LARGE SCALE GENOMIC DNA]</scope>
    <source>
        <strain evidence="11 12">DSM 11263</strain>
    </source>
</reference>
<sequence>MKILLTNDDGIYSDGIYQLYLKLSEFADVTVVAPLTEQSAVGHAITIYDPLRTEEFYRYGKFFGTAVKGTPADCVKIALSNILAEKPDLVVSGINHGANVATNVIYSGTVSAATEGAMLGIKSIAVSLASKRYRNFEPAAKVGAFFAKKLYNMNADNGMLLNINVPSLEYEDLKGWKYAIQGDTKFLDSFAVREDPKGNRYFWLTGEEYKRDEREESDDYVISRGYVSVTPLMFDMTHHGLYNKLKSTEDGGEIN</sequence>
<dbReference type="FunFam" id="3.40.1210.10:FF:000001">
    <property type="entry name" value="5'/3'-nucleotidase SurE"/>
    <property type="match status" value="1"/>
</dbReference>
<evidence type="ECO:0000256" key="6">
    <source>
        <dbReference type="ARBA" id="ARBA00022723"/>
    </source>
</evidence>
<dbReference type="GO" id="GO:0004309">
    <property type="term" value="F:exopolyphosphatase activity"/>
    <property type="evidence" value="ECO:0007669"/>
    <property type="project" value="TreeGrafter"/>
</dbReference>
<dbReference type="EMBL" id="CP035108">
    <property type="protein sequence ID" value="QAR32925.1"/>
    <property type="molecule type" value="Genomic_DNA"/>
</dbReference>
<dbReference type="Gene3D" id="3.40.1210.10">
    <property type="entry name" value="Survival protein SurE-like phosphatase/nucleotidase"/>
    <property type="match status" value="1"/>
</dbReference>
<dbReference type="Pfam" id="PF01975">
    <property type="entry name" value="SurE"/>
    <property type="match status" value="1"/>
</dbReference>
<comment type="cofactor">
    <cofactor evidence="2">
        <name>Mg(2+)</name>
        <dbReference type="ChEBI" id="CHEBI:18420"/>
    </cofactor>
</comment>
<dbReference type="RefSeq" id="WP_128466211.1">
    <property type="nucleotide sequence ID" value="NZ_CP035108.1"/>
</dbReference>
<proteinExistence type="inferred from homology"/>
<dbReference type="Proteomes" id="UP000287502">
    <property type="component" value="Chromosome"/>
</dbReference>
<dbReference type="InterPro" id="IPR030048">
    <property type="entry name" value="SurE"/>
</dbReference>
<dbReference type="GO" id="GO:0008254">
    <property type="term" value="F:3'-nucleotidase activity"/>
    <property type="evidence" value="ECO:0007669"/>
    <property type="project" value="TreeGrafter"/>
</dbReference>
<evidence type="ECO:0000313" key="11">
    <source>
        <dbReference type="EMBL" id="QAR32925.1"/>
    </source>
</evidence>
<evidence type="ECO:0000256" key="3">
    <source>
        <dbReference type="ARBA" id="ARBA00004496"/>
    </source>
</evidence>
<evidence type="ECO:0000256" key="7">
    <source>
        <dbReference type="ARBA" id="ARBA00022741"/>
    </source>
</evidence>
<dbReference type="AlphaFoldDB" id="A0A3R5XX83"/>
<evidence type="ECO:0000256" key="5">
    <source>
        <dbReference type="ARBA" id="ARBA00022490"/>
    </source>
</evidence>
<dbReference type="InterPro" id="IPR036523">
    <property type="entry name" value="SurE-like_sf"/>
</dbReference>
<dbReference type="GO" id="GO:0046872">
    <property type="term" value="F:metal ion binding"/>
    <property type="evidence" value="ECO:0007669"/>
    <property type="project" value="UniProtKB-UniRule"/>
</dbReference>